<dbReference type="OrthoDB" id="479462at2759"/>
<dbReference type="EMBL" id="JABANP010000825">
    <property type="protein sequence ID" value="KAF4678853.1"/>
    <property type="molecule type" value="Genomic_DNA"/>
</dbReference>
<comment type="caution">
    <text evidence="1">The sequence shown here is derived from an EMBL/GenBank/DDBJ whole genome shotgun (WGS) entry which is preliminary data.</text>
</comment>
<sequence length="173" mass="19107">MGSADDFRWTHFTEASDKLNRLVAVLFSWSPTELEQLKCAKAKAVILRIKCFARLRYGLKYDAPKAALEQFGLTVVLYGAEGQASLSGVRVIPCAFGVTLGGDDRRDRTSVARVQRIAKAPAARWANEEGMQLAPDKEEAIVCGGEAELWARCHGHKGGRTWFPSKAQQRLLT</sequence>
<evidence type="ECO:0000313" key="1">
    <source>
        <dbReference type="EMBL" id="KAF4678853.1"/>
    </source>
</evidence>
<protein>
    <submittedName>
        <fullName evidence="1">Uncharacterized protein</fullName>
    </submittedName>
</protein>
<gene>
    <name evidence="1" type="ORF">FOZ60_015964</name>
</gene>
<dbReference type="Proteomes" id="UP000541610">
    <property type="component" value="Unassembled WGS sequence"/>
</dbReference>
<name>A0A7J6N4M6_PEROL</name>
<accession>A0A7J6N4M6</accession>
<proteinExistence type="predicted"/>
<evidence type="ECO:0000313" key="2">
    <source>
        <dbReference type="Proteomes" id="UP000541610"/>
    </source>
</evidence>
<reference evidence="1 2" key="1">
    <citation type="submission" date="2020-04" db="EMBL/GenBank/DDBJ databases">
        <title>Perkinsus olseni comparative genomics.</title>
        <authorList>
            <person name="Bogema D.R."/>
        </authorList>
    </citation>
    <scope>NUCLEOTIDE SEQUENCE [LARGE SCALE GENOMIC DNA]</scope>
    <source>
        <strain evidence="1">00978-12</strain>
    </source>
</reference>
<organism evidence="1 2">
    <name type="scientific">Perkinsus olseni</name>
    <name type="common">Perkinsus atlanticus</name>
    <dbReference type="NCBI Taxonomy" id="32597"/>
    <lineage>
        <taxon>Eukaryota</taxon>
        <taxon>Sar</taxon>
        <taxon>Alveolata</taxon>
        <taxon>Perkinsozoa</taxon>
        <taxon>Perkinsea</taxon>
        <taxon>Perkinsida</taxon>
        <taxon>Perkinsidae</taxon>
        <taxon>Perkinsus</taxon>
    </lineage>
</organism>
<dbReference type="AlphaFoldDB" id="A0A7J6N4M6"/>